<reference evidence="1" key="1">
    <citation type="submission" date="2022-11" db="EMBL/GenBank/DDBJ databases">
        <authorList>
            <person name="Petersen C."/>
        </authorList>
    </citation>
    <scope>NUCLEOTIDE SEQUENCE</scope>
    <source>
        <strain evidence="1">IBT 23319</strain>
    </source>
</reference>
<dbReference type="AlphaFoldDB" id="A0A9W9TG66"/>
<gene>
    <name evidence="1" type="ORF">N7469_010458</name>
</gene>
<name>A0A9W9TG66_PENCI</name>
<protein>
    <submittedName>
        <fullName evidence="1">Uncharacterized protein</fullName>
    </submittedName>
</protein>
<sequence>MAAREFNLTFEVAPPANVRPGLPFTIPVVIAVRPIGTPARNVQHLVVSASLRDENSTAAAVGLGGSLTASVRSRSDNAMSGYAKFSSLMISRPGKYRVRVMLSAASYNGVVTKEYVDSGVINVNAAAPAAQRPTPLQAGTLQRLTAENLDISAADIAKWQAA</sequence>
<dbReference type="RefSeq" id="XP_056496494.1">
    <property type="nucleotide sequence ID" value="XM_056649363.1"/>
</dbReference>
<organism evidence="1 2">
    <name type="scientific">Penicillium citrinum</name>
    <dbReference type="NCBI Taxonomy" id="5077"/>
    <lineage>
        <taxon>Eukaryota</taxon>
        <taxon>Fungi</taxon>
        <taxon>Dikarya</taxon>
        <taxon>Ascomycota</taxon>
        <taxon>Pezizomycotina</taxon>
        <taxon>Eurotiomycetes</taxon>
        <taxon>Eurotiomycetidae</taxon>
        <taxon>Eurotiales</taxon>
        <taxon>Aspergillaceae</taxon>
        <taxon>Penicillium</taxon>
    </lineage>
</organism>
<evidence type="ECO:0000313" key="2">
    <source>
        <dbReference type="Proteomes" id="UP001147733"/>
    </source>
</evidence>
<proteinExistence type="predicted"/>
<dbReference type="OrthoDB" id="4493718at2759"/>
<dbReference type="GeneID" id="81388530"/>
<reference evidence="1" key="2">
    <citation type="journal article" date="2023" name="IMA Fungus">
        <title>Comparative genomic study of the Penicillium genus elucidates a diverse pangenome and 15 lateral gene transfer events.</title>
        <authorList>
            <person name="Petersen C."/>
            <person name="Sorensen T."/>
            <person name="Nielsen M.R."/>
            <person name="Sondergaard T.E."/>
            <person name="Sorensen J.L."/>
            <person name="Fitzpatrick D.A."/>
            <person name="Frisvad J.C."/>
            <person name="Nielsen K.L."/>
        </authorList>
    </citation>
    <scope>NUCLEOTIDE SEQUENCE</scope>
    <source>
        <strain evidence="1">IBT 23319</strain>
    </source>
</reference>
<evidence type="ECO:0000313" key="1">
    <source>
        <dbReference type="EMBL" id="KAJ5221571.1"/>
    </source>
</evidence>
<comment type="caution">
    <text evidence="1">The sequence shown here is derived from an EMBL/GenBank/DDBJ whole genome shotgun (WGS) entry which is preliminary data.</text>
</comment>
<dbReference type="Proteomes" id="UP001147733">
    <property type="component" value="Unassembled WGS sequence"/>
</dbReference>
<keyword evidence="2" id="KW-1185">Reference proteome</keyword>
<accession>A0A9W9TG66</accession>
<dbReference type="EMBL" id="JAPQKT010000009">
    <property type="protein sequence ID" value="KAJ5221571.1"/>
    <property type="molecule type" value="Genomic_DNA"/>
</dbReference>